<name>A0A067S4U3_GALM3</name>
<dbReference type="AlphaFoldDB" id="A0A067S4U3"/>
<evidence type="ECO:0000313" key="3">
    <source>
        <dbReference type="Proteomes" id="UP000027222"/>
    </source>
</evidence>
<reference evidence="3" key="1">
    <citation type="journal article" date="2014" name="Proc. Natl. Acad. Sci. U.S.A.">
        <title>Extensive sampling of basidiomycete genomes demonstrates inadequacy of the white-rot/brown-rot paradigm for wood decay fungi.</title>
        <authorList>
            <person name="Riley R."/>
            <person name="Salamov A.A."/>
            <person name="Brown D.W."/>
            <person name="Nagy L.G."/>
            <person name="Floudas D."/>
            <person name="Held B.W."/>
            <person name="Levasseur A."/>
            <person name="Lombard V."/>
            <person name="Morin E."/>
            <person name="Otillar R."/>
            <person name="Lindquist E.A."/>
            <person name="Sun H."/>
            <person name="LaButti K.M."/>
            <person name="Schmutz J."/>
            <person name="Jabbour D."/>
            <person name="Luo H."/>
            <person name="Baker S.E."/>
            <person name="Pisabarro A.G."/>
            <person name="Walton J.D."/>
            <person name="Blanchette R.A."/>
            <person name="Henrissat B."/>
            <person name="Martin F."/>
            <person name="Cullen D."/>
            <person name="Hibbett D.S."/>
            <person name="Grigoriev I.V."/>
        </authorList>
    </citation>
    <scope>NUCLEOTIDE SEQUENCE [LARGE SCALE GENOMIC DNA]</scope>
    <source>
        <strain evidence="3">CBS 339.88</strain>
    </source>
</reference>
<dbReference type="HOGENOM" id="CLU_1686716_0_0_1"/>
<keyword evidence="3" id="KW-1185">Reference proteome</keyword>
<dbReference type="Proteomes" id="UP000027222">
    <property type="component" value="Unassembled WGS sequence"/>
</dbReference>
<evidence type="ECO:0000313" key="2">
    <source>
        <dbReference type="EMBL" id="KDR64887.1"/>
    </source>
</evidence>
<feature type="region of interest" description="Disordered" evidence="1">
    <location>
        <begin position="75"/>
        <end position="119"/>
    </location>
</feature>
<accession>A0A067S4U3</accession>
<sequence>MARLTPTPADPSYNTAGFPRAREFRLPPLPYEDAPDVNAMVLYANPRAVYERDNDNSQHGDGRAATRWNEWDYEEQDKGGGEYPQVLPGWQEGGDNKLKSSSQPGDGPANQCSLSPIPAPRASLPAAARLLLPILVFEPLPTYPSPHPRCRLTAAA</sequence>
<dbReference type="EMBL" id="KL142692">
    <property type="protein sequence ID" value="KDR64887.1"/>
    <property type="molecule type" value="Genomic_DNA"/>
</dbReference>
<protein>
    <submittedName>
        <fullName evidence="2">Uncharacterized protein</fullName>
    </submittedName>
</protein>
<organism evidence="2 3">
    <name type="scientific">Galerina marginata (strain CBS 339.88)</name>
    <dbReference type="NCBI Taxonomy" id="685588"/>
    <lineage>
        <taxon>Eukaryota</taxon>
        <taxon>Fungi</taxon>
        <taxon>Dikarya</taxon>
        <taxon>Basidiomycota</taxon>
        <taxon>Agaricomycotina</taxon>
        <taxon>Agaricomycetes</taxon>
        <taxon>Agaricomycetidae</taxon>
        <taxon>Agaricales</taxon>
        <taxon>Agaricineae</taxon>
        <taxon>Strophariaceae</taxon>
        <taxon>Galerina</taxon>
    </lineage>
</organism>
<gene>
    <name evidence="2" type="ORF">GALMADRAFT_149196</name>
</gene>
<proteinExistence type="predicted"/>
<evidence type="ECO:0000256" key="1">
    <source>
        <dbReference type="SAM" id="MobiDB-lite"/>
    </source>
</evidence>